<gene>
    <name evidence="1" type="ORF">Pla52n_56090</name>
</gene>
<dbReference type="AlphaFoldDB" id="A0A5C6A3K1"/>
<proteinExistence type="predicted"/>
<dbReference type="SUPFAM" id="SSF53335">
    <property type="entry name" value="S-adenosyl-L-methionine-dependent methyltransferases"/>
    <property type="match status" value="1"/>
</dbReference>
<dbReference type="OrthoDB" id="1157001at2"/>
<evidence type="ECO:0000313" key="2">
    <source>
        <dbReference type="Proteomes" id="UP000320176"/>
    </source>
</evidence>
<keyword evidence="2" id="KW-1185">Reference proteome</keyword>
<evidence type="ECO:0000313" key="1">
    <source>
        <dbReference type="EMBL" id="TWT93781.1"/>
    </source>
</evidence>
<organism evidence="1 2">
    <name type="scientific">Stieleria varia</name>
    <dbReference type="NCBI Taxonomy" id="2528005"/>
    <lineage>
        <taxon>Bacteria</taxon>
        <taxon>Pseudomonadati</taxon>
        <taxon>Planctomycetota</taxon>
        <taxon>Planctomycetia</taxon>
        <taxon>Pirellulales</taxon>
        <taxon>Pirellulaceae</taxon>
        <taxon>Stieleria</taxon>
    </lineage>
</organism>
<dbReference type="Proteomes" id="UP000320176">
    <property type="component" value="Unassembled WGS sequence"/>
</dbReference>
<dbReference type="EMBL" id="SJPN01000008">
    <property type="protein sequence ID" value="TWT93781.1"/>
    <property type="molecule type" value="Genomic_DNA"/>
</dbReference>
<comment type="caution">
    <text evidence="1">The sequence shown here is derived from an EMBL/GenBank/DDBJ whole genome shotgun (WGS) entry which is preliminary data.</text>
</comment>
<dbReference type="Gene3D" id="3.40.50.150">
    <property type="entry name" value="Vaccinia Virus protein VP39"/>
    <property type="match status" value="1"/>
</dbReference>
<dbReference type="InterPro" id="IPR029063">
    <property type="entry name" value="SAM-dependent_MTases_sf"/>
</dbReference>
<name>A0A5C6A3K1_9BACT</name>
<evidence type="ECO:0008006" key="3">
    <source>
        <dbReference type="Google" id="ProtNLM"/>
    </source>
</evidence>
<dbReference type="RefSeq" id="WP_146522611.1">
    <property type="nucleotide sequence ID" value="NZ_CP151726.1"/>
</dbReference>
<sequence>MEPLERLRRLTLTILSSQHPASTLWPEIRELAAVLEGLENNALRRTQEIEAGETRTANGLALSPTMASLCLDDFVRTIQFLRGTHAAITDLKASVVHRPVRVLYVGCGPYATLALPLMTVLTKDDAVFTLLDIHPESITNAKSIINQLGLDDSVASFETTDAMSYAIDTNEPPDILLLEVMQACLESEPQVSVTRHLIQQAPFAVLVPQEVRVILKLVDSSQEFSLNSNDSSPSSPQRDRLPIGVAFALNKETASQWDDGDANHIAASTLSMPANWDARYEPMLFTEIVVYGEHVLMSYDSGLTCPRHLSVDGTIEREAIIDFVYQLGDRPRLTGKVRPPQESCK</sequence>
<accession>A0A5C6A3K1</accession>
<protein>
    <recommendedName>
        <fullName evidence="3">Phytanoyl-CoA dioxygenase (PhyH)</fullName>
    </recommendedName>
</protein>
<reference evidence="1 2" key="1">
    <citation type="submission" date="2019-02" db="EMBL/GenBank/DDBJ databases">
        <title>Deep-cultivation of Planctomycetes and their phenomic and genomic characterization uncovers novel biology.</title>
        <authorList>
            <person name="Wiegand S."/>
            <person name="Jogler M."/>
            <person name="Boedeker C."/>
            <person name="Pinto D."/>
            <person name="Vollmers J."/>
            <person name="Rivas-Marin E."/>
            <person name="Kohn T."/>
            <person name="Peeters S.H."/>
            <person name="Heuer A."/>
            <person name="Rast P."/>
            <person name="Oberbeckmann S."/>
            <person name="Bunk B."/>
            <person name="Jeske O."/>
            <person name="Meyerdierks A."/>
            <person name="Storesund J.E."/>
            <person name="Kallscheuer N."/>
            <person name="Luecker S."/>
            <person name="Lage O.M."/>
            <person name="Pohl T."/>
            <person name="Merkel B.J."/>
            <person name="Hornburger P."/>
            <person name="Mueller R.-W."/>
            <person name="Bruemmer F."/>
            <person name="Labrenz M."/>
            <person name="Spormann A.M."/>
            <person name="Op Den Camp H."/>
            <person name="Overmann J."/>
            <person name="Amann R."/>
            <person name="Jetten M.S.M."/>
            <person name="Mascher T."/>
            <person name="Medema M.H."/>
            <person name="Devos D.P."/>
            <person name="Kaster A.-K."/>
            <person name="Ovreas L."/>
            <person name="Rohde M."/>
            <person name="Galperin M.Y."/>
            <person name="Jogler C."/>
        </authorList>
    </citation>
    <scope>NUCLEOTIDE SEQUENCE [LARGE SCALE GENOMIC DNA]</scope>
    <source>
        <strain evidence="1 2">Pla52n</strain>
    </source>
</reference>